<feature type="compositionally biased region" description="Polar residues" evidence="1">
    <location>
        <begin position="28"/>
        <end position="37"/>
    </location>
</feature>
<accession>A0A3M2SIZ9</accession>
<evidence type="ECO:0000313" key="2">
    <source>
        <dbReference type="EMBL" id="RMJ17520.1"/>
    </source>
</evidence>
<feature type="region of interest" description="Disordered" evidence="1">
    <location>
        <begin position="1"/>
        <end position="56"/>
    </location>
</feature>
<keyword evidence="3" id="KW-1185">Reference proteome</keyword>
<gene>
    <name evidence="2" type="ORF">CDV36_002797</name>
</gene>
<name>A0A3M2SIZ9_9HYPO</name>
<dbReference type="EMBL" id="NKUJ01000031">
    <property type="protein sequence ID" value="RMJ17520.1"/>
    <property type="molecule type" value="Genomic_DNA"/>
</dbReference>
<sequence length="83" mass="8547">MLSQRVLDDAESPLKTPKSWLTVGPPSTCDSPTPQTNERTRTPKAEGGIDEGASPWAGISCDASSISLASDSMGVLADGSSLL</sequence>
<dbReference type="AlphaFoldDB" id="A0A3M2SIZ9"/>
<evidence type="ECO:0000256" key="1">
    <source>
        <dbReference type="SAM" id="MobiDB-lite"/>
    </source>
</evidence>
<proteinExistence type="predicted"/>
<reference evidence="2 3" key="1">
    <citation type="submission" date="2017-06" db="EMBL/GenBank/DDBJ databases">
        <title>Comparative genomic analysis of Ambrosia Fusariam Clade fungi.</title>
        <authorList>
            <person name="Stajich J.E."/>
            <person name="Carrillo J."/>
            <person name="Kijimoto T."/>
            <person name="Eskalen A."/>
            <person name="O'Donnell K."/>
            <person name="Kasson M."/>
        </authorList>
    </citation>
    <scope>NUCLEOTIDE SEQUENCE [LARGE SCALE GENOMIC DNA]</scope>
    <source>
        <strain evidence="2">UCR3666</strain>
    </source>
</reference>
<evidence type="ECO:0000313" key="3">
    <source>
        <dbReference type="Proteomes" id="UP000277212"/>
    </source>
</evidence>
<comment type="caution">
    <text evidence="2">The sequence shown here is derived from an EMBL/GenBank/DDBJ whole genome shotgun (WGS) entry which is preliminary data.</text>
</comment>
<dbReference type="Proteomes" id="UP000277212">
    <property type="component" value="Unassembled WGS sequence"/>
</dbReference>
<organism evidence="2 3">
    <name type="scientific">Fusarium kuroshium</name>
    <dbReference type="NCBI Taxonomy" id="2010991"/>
    <lineage>
        <taxon>Eukaryota</taxon>
        <taxon>Fungi</taxon>
        <taxon>Dikarya</taxon>
        <taxon>Ascomycota</taxon>
        <taxon>Pezizomycotina</taxon>
        <taxon>Sordariomycetes</taxon>
        <taxon>Hypocreomycetidae</taxon>
        <taxon>Hypocreales</taxon>
        <taxon>Nectriaceae</taxon>
        <taxon>Fusarium</taxon>
        <taxon>Fusarium solani species complex</taxon>
    </lineage>
</organism>
<protein>
    <submittedName>
        <fullName evidence="2">Uncharacterized protein</fullName>
    </submittedName>
</protein>